<name>A0ABW2RJ09_9BACL</name>
<dbReference type="PANTHER" id="PTHR43663">
    <property type="entry name" value="CHROMATE TRANSPORT PROTEIN-RELATED"/>
    <property type="match status" value="1"/>
</dbReference>
<feature type="transmembrane region" description="Helical" evidence="7">
    <location>
        <begin position="160"/>
        <end position="177"/>
    </location>
</feature>
<keyword evidence="5 7" id="KW-1133">Transmembrane helix</keyword>
<feature type="transmembrane region" description="Helical" evidence="7">
    <location>
        <begin position="6"/>
        <end position="24"/>
    </location>
</feature>
<evidence type="ECO:0000256" key="4">
    <source>
        <dbReference type="ARBA" id="ARBA00022692"/>
    </source>
</evidence>
<gene>
    <name evidence="8" type="ORF">ACFQNG_07135</name>
</gene>
<dbReference type="Proteomes" id="UP001596500">
    <property type="component" value="Unassembled WGS sequence"/>
</dbReference>
<dbReference type="RefSeq" id="WP_379864207.1">
    <property type="nucleotide sequence ID" value="NZ_JBHTBW010000019.1"/>
</dbReference>
<feature type="transmembrane region" description="Helical" evidence="7">
    <location>
        <begin position="108"/>
        <end position="125"/>
    </location>
</feature>
<reference evidence="9" key="1">
    <citation type="journal article" date="2019" name="Int. J. Syst. Evol. Microbiol.">
        <title>The Global Catalogue of Microorganisms (GCM) 10K type strain sequencing project: providing services to taxonomists for standard genome sequencing and annotation.</title>
        <authorList>
            <consortium name="The Broad Institute Genomics Platform"/>
            <consortium name="The Broad Institute Genome Sequencing Center for Infectious Disease"/>
            <person name="Wu L."/>
            <person name="Ma J."/>
        </authorList>
    </citation>
    <scope>NUCLEOTIDE SEQUENCE [LARGE SCALE GENOMIC DNA]</scope>
    <source>
        <strain evidence="9">CGMCC 1.12942</strain>
    </source>
</reference>
<evidence type="ECO:0000256" key="5">
    <source>
        <dbReference type="ARBA" id="ARBA00022989"/>
    </source>
</evidence>
<dbReference type="InterPro" id="IPR003370">
    <property type="entry name" value="Chromate_transpt"/>
</dbReference>
<evidence type="ECO:0000256" key="7">
    <source>
        <dbReference type="SAM" id="Phobius"/>
    </source>
</evidence>
<evidence type="ECO:0000256" key="2">
    <source>
        <dbReference type="ARBA" id="ARBA00005262"/>
    </source>
</evidence>
<evidence type="ECO:0000256" key="6">
    <source>
        <dbReference type="ARBA" id="ARBA00023136"/>
    </source>
</evidence>
<feature type="transmembrane region" description="Helical" evidence="7">
    <location>
        <begin position="137"/>
        <end position="155"/>
    </location>
</feature>
<dbReference type="Pfam" id="PF02417">
    <property type="entry name" value="Chromate_transp"/>
    <property type="match status" value="1"/>
</dbReference>
<accession>A0ABW2RJ09</accession>
<dbReference type="InterPro" id="IPR052518">
    <property type="entry name" value="CHR_Transporter"/>
</dbReference>
<organism evidence="8 9">
    <name type="scientific">Laceyella putida</name>
    <dbReference type="NCBI Taxonomy" id="110101"/>
    <lineage>
        <taxon>Bacteria</taxon>
        <taxon>Bacillati</taxon>
        <taxon>Bacillota</taxon>
        <taxon>Bacilli</taxon>
        <taxon>Bacillales</taxon>
        <taxon>Thermoactinomycetaceae</taxon>
        <taxon>Laceyella</taxon>
    </lineage>
</organism>
<comment type="similarity">
    <text evidence="2">Belongs to the chromate ion transporter (CHR) (TC 2.A.51) family.</text>
</comment>
<proteinExistence type="inferred from homology"/>
<evidence type="ECO:0000256" key="3">
    <source>
        <dbReference type="ARBA" id="ARBA00022475"/>
    </source>
</evidence>
<feature type="transmembrane region" description="Helical" evidence="7">
    <location>
        <begin position="45"/>
        <end position="66"/>
    </location>
</feature>
<evidence type="ECO:0000256" key="1">
    <source>
        <dbReference type="ARBA" id="ARBA00004651"/>
    </source>
</evidence>
<evidence type="ECO:0000313" key="8">
    <source>
        <dbReference type="EMBL" id="MFC7440925.1"/>
    </source>
</evidence>
<keyword evidence="9" id="KW-1185">Reference proteome</keyword>
<sequence>MLIDLFVTFFKIGLFSFGGGYAMIPVIEHEVRIHGWMSAQDFSEVIALAGMAPGSLAMNSAVFVGYQAGGVLGAMVALLGMVLPSLLLVVLITAVIFRLHKHPLYKSALYGLKPMIIGLIVYAAIRFADGNLIVSEWNAHTISLLLIFLCALFALVRYKIHPIMVLAMSGMVGVVLYQ</sequence>
<dbReference type="EMBL" id="JBHTBW010000019">
    <property type="protein sequence ID" value="MFC7440925.1"/>
    <property type="molecule type" value="Genomic_DNA"/>
</dbReference>
<keyword evidence="3" id="KW-1003">Cell membrane</keyword>
<evidence type="ECO:0000313" key="9">
    <source>
        <dbReference type="Proteomes" id="UP001596500"/>
    </source>
</evidence>
<comment type="caution">
    <text evidence="8">The sequence shown here is derived from an EMBL/GenBank/DDBJ whole genome shotgun (WGS) entry which is preliminary data.</text>
</comment>
<feature type="transmembrane region" description="Helical" evidence="7">
    <location>
        <begin position="72"/>
        <end position="96"/>
    </location>
</feature>
<dbReference type="PANTHER" id="PTHR43663:SF1">
    <property type="entry name" value="CHROMATE TRANSPORTER"/>
    <property type="match status" value="1"/>
</dbReference>
<protein>
    <submittedName>
        <fullName evidence="8">Chromate transporter</fullName>
    </submittedName>
</protein>
<comment type="subcellular location">
    <subcellularLocation>
        <location evidence="1">Cell membrane</location>
        <topology evidence="1">Multi-pass membrane protein</topology>
    </subcellularLocation>
</comment>
<keyword evidence="4 7" id="KW-0812">Transmembrane</keyword>
<keyword evidence="6 7" id="KW-0472">Membrane</keyword>